<name>A0ABS2VTZ2_STRAS</name>
<reference evidence="2 3" key="1">
    <citation type="submission" date="2021-02" db="EMBL/GenBank/DDBJ databases">
        <title>Whole genome sequencing of Streptomyces actuosus VRA1.</title>
        <authorList>
            <person name="Sen G."/>
            <person name="Sen A."/>
        </authorList>
    </citation>
    <scope>NUCLEOTIDE SEQUENCE [LARGE SCALE GENOMIC DNA]</scope>
    <source>
        <strain evidence="2 3">VRA1</strain>
    </source>
</reference>
<proteinExistence type="predicted"/>
<sequence length="54" mass="5569">MSPPIVMGADTSPAGPEAVTAAVRRARLRGPTAVPAPYHAHRPVAAVRDSDARP</sequence>
<dbReference type="Proteomes" id="UP000788262">
    <property type="component" value="Unassembled WGS sequence"/>
</dbReference>
<evidence type="ECO:0008006" key="4">
    <source>
        <dbReference type="Google" id="ProtNLM"/>
    </source>
</evidence>
<evidence type="ECO:0000256" key="1">
    <source>
        <dbReference type="SAM" id="MobiDB-lite"/>
    </source>
</evidence>
<gene>
    <name evidence="2" type="ORF">JS756_21325</name>
</gene>
<evidence type="ECO:0000313" key="3">
    <source>
        <dbReference type="Proteomes" id="UP000788262"/>
    </source>
</evidence>
<feature type="region of interest" description="Disordered" evidence="1">
    <location>
        <begin position="33"/>
        <end position="54"/>
    </location>
</feature>
<keyword evidence="3" id="KW-1185">Reference proteome</keyword>
<evidence type="ECO:0000313" key="2">
    <source>
        <dbReference type="EMBL" id="MBN0046599.1"/>
    </source>
</evidence>
<organism evidence="2 3">
    <name type="scientific">Streptomyces actuosus</name>
    <dbReference type="NCBI Taxonomy" id="1885"/>
    <lineage>
        <taxon>Bacteria</taxon>
        <taxon>Bacillati</taxon>
        <taxon>Actinomycetota</taxon>
        <taxon>Actinomycetes</taxon>
        <taxon>Kitasatosporales</taxon>
        <taxon>Streptomycetaceae</taxon>
        <taxon>Streptomyces</taxon>
    </lineage>
</organism>
<dbReference type="RefSeq" id="WP_205384746.1">
    <property type="nucleotide sequence ID" value="NZ_JAFFZS010000017.1"/>
</dbReference>
<dbReference type="EMBL" id="JAFFZS010000017">
    <property type="protein sequence ID" value="MBN0046599.1"/>
    <property type="molecule type" value="Genomic_DNA"/>
</dbReference>
<accession>A0ABS2VTZ2</accession>
<protein>
    <recommendedName>
        <fullName evidence="4">Universal stress protein</fullName>
    </recommendedName>
</protein>
<comment type="caution">
    <text evidence="2">The sequence shown here is derived from an EMBL/GenBank/DDBJ whole genome shotgun (WGS) entry which is preliminary data.</text>
</comment>